<feature type="transmembrane region" description="Helical" evidence="1">
    <location>
        <begin position="361"/>
        <end position="382"/>
    </location>
</feature>
<protein>
    <submittedName>
        <fullName evidence="2">Multidrug resistance protein MdtB</fullName>
    </submittedName>
</protein>
<proteinExistence type="predicted"/>
<feature type="transmembrane region" description="Helical" evidence="1">
    <location>
        <begin position="956"/>
        <end position="976"/>
    </location>
</feature>
<dbReference type="GO" id="GO:0042910">
    <property type="term" value="F:xenobiotic transmembrane transporter activity"/>
    <property type="evidence" value="ECO:0007669"/>
    <property type="project" value="TreeGrafter"/>
</dbReference>
<dbReference type="Gene3D" id="3.30.70.1320">
    <property type="entry name" value="Multidrug efflux transporter AcrB pore domain like"/>
    <property type="match status" value="1"/>
</dbReference>
<dbReference type="RefSeq" id="WP_160179518.1">
    <property type="nucleotide sequence ID" value="NZ_CP047656.1"/>
</dbReference>
<dbReference type="SUPFAM" id="SSF82693">
    <property type="entry name" value="Multidrug efflux transporter AcrB pore domain, PN1, PN2, PC1 and PC2 subdomains"/>
    <property type="match status" value="2"/>
</dbReference>
<dbReference type="PANTHER" id="PTHR32063">
    <property type="match status" value="1"/>
</dbReference>
<keyword evidence="1" id="KW-0812">Transmembrane</keyword>
<dbReference type="Gene3D" id="1.20.1640.10">
    <property type="entry name" value="Multidrug efflux transporter AcrB transmembrane domain"/>
    <property type="match status" value="2"/>
</dbReference>
<evidence type="ECO:0000313" key="3">
    <source>
        <dbReference type="Proteomes" id="UP000464524"/>
    </source>
</evidence>
<dbReference type="Gene3D" id="3.30.2090.10">
    <property type="entry name" value="Multidrug efflux transporter AcrB TolC docking domain, DN and DC subdomains"/>
    <property type="match status" value="2"/>
</dbReference>
<dbReference type="Gene3D" id="3.30.70.1440">
    <property type="entry name" value="Multidrug efflux transporter AcrB pore domain"/>
    <property type="match status" value="1"/>
</dbReference>
<feature type="transmembrane region" description="Helical" evidence="1">
    <location>
        <begin position="388"/>
        <end position="410"/>
    </location>
</feature>
<dbReference type="OrthoDB" id="5287122at2"/>
<feature type="transmembrane region" description="Helical" evidence="1">
    <location>
        <begin position="463"/>
        <end position="490"/>
    </location>
</feature>
<dbReference type="KEGG" id="pmes:FX988_01960"/>
<dbReference type="PANTHER" id="PTHR32063:SF0">
    <property type="entry name" value="SWARMING MOTILITY PROTEIN SWRC"/>
    <property type="match status" value="1"/>
</dbReference>
<dbReference type="InterPro" id="IPR001036">
    <property type="entry name" value="Acrflvin-R"/>
</dbReference>
<keyword evidence="1" id="KW-1133">Transmembrane helix</keyword>
<dbReference type="InterPro" id="IPR027463">
    <property type="entry name" value="AcrB_DN_DC_subdom"/>
</dbReference>
<feature type="transmembrane region" description="Helical" evidence="1">
    <location>
        <begin position="853"/>
        <end position="873"/>
    </location>
</feature>
<dbReference type="Pfam" id="PF00873">
    <property type="entry name" value="ACR_tran"/>
    <property type="match status" value="1"/>
</dbReference>
<dbReference type="GO" id="GO:0005886">
    <property type="term" value="C:plasma membrane"/>
    <property type="evidence" value="ECO:0007669"/>
    <property type="project" value="TreeGrafter"/>
</dbReference>
<evidence type="ECO:0000313" key="2">
    <source>
        <dbReference type="EMBL" id="QHJ11725.1"/>
    </source>
</evidence>
<feature type="transmembrane region" description="Helical" evidence="1">
    <location>
        <begin position="339"/>
        <end position="356"/>
    </location>
</feature>
<feature type="transmembrane region" description="Helical" evidence="1">
    <location>
        <begin position="533"/>
        <end position="551"/>
    </location>
</feature>
<feature type="transmembrane region" description="Helical" evidence="1">
    <location>
        <begin position="431"/>
        <end position="451"/>
    </location>
</feature>
<dbReference type="SUPFAM" id="SSF82714">
    <property type="entry name" value="Multidrug efflux transporter AcrB TolC docking domain, DN and DC subdomains"/>
    <property type="match status" value="1"/>
</dbReference>
<sequence>MNNIIAAALTHSRTVLMMFVLLIVAGAVTYATIPKEANPDVPIPFIYVSIVHDGISPEDAERMLVKPMERELRSIDGLKEMKATAGEGFASITLEFIAGLNSKDALADVRDKVTVARAKLPSETEEPTIHEVTMAGQQAAITVVLSGPVAVRALVTVARELQNRLESLSEVLEVDIGGDREDIVEIVVDPLLMESYGLDQNDILNLLSRNNRLVPAGTMDNGKGSFAVKVPSVFESVKDVMEQPVKVEGERVITFQDVAQVRRSYKDPSSFARLNGDNSVSLEVKKRPGENLLETVAHVKELIEGAQQTAMWPSSVYVSYTGDQSVDVNMMLGDLQNNVSSAVILVAVVIVAILGLRTAILVGVSIPGSFLTGILIIAMFGYTLNTVVLFSLIMAVGMLVDGAIVVTEYADRCMGEGATKQEAYLKAAQRMAWPIIASTATTLAAFAPLMFWPGMMGEFMKYLPFTLIAVLSASLLMALVFVPTLGAVFGKPQTISAKAKEQMLIAENGDLTKLSGFTGRYVRVLAKAISNPWKVLMIAFVVAGLSFFAYFSSGLGLEFFPKVDSSGINVTVRSSGEMSIYEKDAIIQEVEEKLIDMDAIETLYARTGGQDQIGYLRLNLVDWHLRPHSDEVLKETQERLADMPGLDIEITPDQNGPQSGKDLQIQLSSRYPELLNEAALTVRHALDENEKFTSISDTASQPGIEWQLRVDRSDAARFGADATLVGSTVQFVTNGLKIGEYRPDDVDDELDIRVRYPIDSRFIGKLDELRMKTATGMVPIGNFVERKAQPKTDLIRHVDSERVITVEANMAPGELLSIELPKLQAQLPELNLDPRVTLSVKGQNEEQAESQGFLMNAFMVALFVMAIILVTQFNSFYQAFLILSAVLFSTVGVFLGLAIFQKPFGVVMSGIGVIALAGIVVNNNIVLIDTYNILRKEGYSASDAILRTGAQRLRPVLMTTVTTILGLLPMVAEINIDFIGRNVDIGGPSTQWWSQLATAVAGGLAFATLLTLVLTPSLLALKAGRELRKAASGQTVDTLNAIKYN</sequence>
<keyword evidence="1" id="KW-0472">Membrane</keyword>
<feature type="transmembrane region" description="Helical" evidence="1">
    <location>
        <begin position="880"/>
        <end position="900"/>
    </location>
</feature>
<dbReference type="AlphaFoldDB" id="A0A857JI83"/>
<feature type="transmembrane region" description="Helical" evidence="1">
    <location>
        <begin position="906"/>
        <end position="927"/>
    </location>
</feature>
<dbReference type="PRINTS" id="PR00702">
    <property type="entry name" value="ACRIFLAVINRP"/>
</dbReference>
<name>A0A857JI83_9ALTE</name>
<feature type="transmembrane region" description="Helical" evidence="1">
    <location>
        <begin position="996"/>
        <end position="1021"/>
    </location>
</feature>
<organism evidence="2 3">
    <name type="scientific">Paraglaciecola mesophila</name>
    <dbReference type="NCBI Taxonomy" id="197222"/>
    <lineage>
        <taxon>Bacteria</taxon>
        <taxon>Pseudomonadati</taxon>
        <taxon>Pseudomonadota</taxon>
        <taxon>Gammaproteobacteria</taxon>
        <taxon>Alteromonadales</taxon>
        <taxon>Alteromonadaceae</taxon>
        <taxon>Paraglaciecola</taxon>
    </lineage>
</organism>
<keyword evidence="3" id="KW-1185">Reference proteome</keyword>
<dbReference type="EMBL" id="CP047656">
    <property type="protein sequence ID" value="QHJ11725.1"/>
    <property type="molecule type" value="Genomic_DNA"/>
</dbReference>
<dbReference type="Proteomes" id="UP000464524">
    <property type="component" value="Chromosome"/>
</dbReference>
<dbReference type="Gene3D" id="3.30.70.1430">
    <property type="entry name" value="Multidrug efflux transporter AcrB pore domain"/>
    <property type="match status" value="2"/>
</dbReference>
<accession>A0A857JI83</accession>
<evidence type="ECO:0000256" key="1">
    <source>
        <dbReference type="SAM" id="Phobius"/>
    </source>
</evidence>
<dbReference type="SUPFAM" id="SSF82866">
    <property type="entry name" value="Multidrug efflux transporter AcrB transmembrane domain"/>
    <property type="match status" value="2"/>
</dbReference>
<reference evidence="2 3" key="1">
    <citation type="submission" date="2019-12" db="EMBL/GenBank/DDBJ databases">
        <title>Genome sequencing and assembly of endphytes of Porphyra tenera.</title>
        <authorList>
            <person name="Park J.M."/>
            <person name="Shin R."/>
            <person name="Jo S.H."/>
        </authorList>
    </citation>
    <scope>NUCLEOTIDE SEQUENCE [LARGE SCALE GENOMIC DNA]</scope>
    <source>
        <strain evidence="2 3">GPM4</strain>
    </source>
</reference>
<gene>
    <name evidence="2" type="ORF">FX988_01960</name>
</gene>